<organism evidence="4 5">
    <name type="scientific">Hydrobacter penzbergensis</name>
    <dbReference type="NCBI Taxonomy" id="1235997"/>
    <lineage>
        <taxon>Bacteria</taxon>
        <taxon>Pseudomonadati</taxon>
        <taxon>Bacteroidota</taxon>
        <taxon>Chitinophagia</taxon>
        <taxon>Chitinophagales</taxon>
        <taxon>Chitinophagaceae</taxon>
        <taxon>Hydrobacter</taxon>
    </lineage>
</organism>
<protein>
    <submittedName>
        <fullName evidence="4">Outer membrane protein beta-barrel domain-containing protein</fullName>
    </submittedName>
</protein>
<keyword evidence="2" id="KW-0812">Transmembrane</keyword>
<dbReference type="Pfam" id="PF13568">
    <property type="entry name" value="OMP_b-brl_2"/>
    <property type="match status" value="1"/>
</dbReference>
<feature type="compositionally biased region" description="Polar residues" evidence="1">
    <location>
        <begin position="163"/>
        <end position="178"/>
    </location>
</feature>
<evidence type="ECO:0000256" key="1">
    <source>
        <dbReference type="SAM" id="MobiDB-lite"/>
    </source>
</evidence>
<feature type="domain" description="Outer membrane protein beta-barrel" evidence="3">
    <location>
        <begin position="227"/>
        <end position="345"/>
    </location>
</feature>
<feature type="transmembrane region" description="Helical" evidence="2">
    <location>
        <begin position="48"/>
        <end position="68"/>
    </location>
</feature>
<feature type="compositionally biased region" description="Polar residues" evidence="1">
    <location>
        <begin position="130"/>
        <end position="149"/>
    </location>
</feature>
<dbReference type="RefSeq" id="WP_092725165.1">
    <property type="nucleotide sequence ID" value="NZ_FNNO01000012.1"/>
</dbReference>
<dbReference type="EMBL" id="FNNO01000012">
    <property type="protein sequence ID" value="SDX27585.1"/>
    <property type="molecule type" value="Genomic_DNA"/>
</dbReference>
<name>A0A8X8IGZ5_9BACT</name>
<keyword evidence="2" id="KW-0472">Membrane</keyword>
<gene>
    <name evidence="4" type="ORF">SAMN05444410_11260</name>
</gene>
<accession>A0A8X8IGZ5</accession>
<dbReference type="InterPro" id="IPR025665">
    <property type="entry name" value="Beta-barrel_OMP_2"/>
</dbReference>
<keyword evidence="2" id="KW-1133">Transmembrane helix</keyword>
<evidence type="ECO:0000313" key="5">
    <source>
        <dbReference type="Proteomes" id="UP000198711"/>
    </source>
</evidence>
<keyword evidence="5" id="KW-1185">Reference proteome</keyword>
<sequence length="439" mass="48669">MYHPDDDNELDRLSRDAAEHAASPGNASWSRMAQELDKVMPQEKKRRLVLLWWLLPCLLATGLSFYFWNQYHERPQAKLKSPVALPVHQDSEPPVTSLPENTILKTHPPAPVTEEASPLLAQLNHTSIDSKNTLRSNDSPASSLSQQLGASVLPPPAYDEIRSQQPATKEVAGNNTPMHNGLDHPLAAGVGNDTHHKDTTILQQQNHHPVDTSLIAHQEPNTSSLYSKFSMGVIAGTDLSNVKFRYTETPGYNIGLMAGYHLNKHWSLHTGAIYTKKNYKMDGADFTAPKGSPASYWNLTNVEGDCSMWDIPLLVRFHPGKKSTSRFSFSTGLSSYFMKDENYDYYYPSPTTGAIVKKSGYYNTGSSYWFSVVHLSAGFEKPISKKVSMQLEPYIKLPLAGLGVGSMRLNSLGLNVTVQYRSSKEARISTSSSAMLVSH</sequence>
<evidence type="ECO:0000313" key="4">
    <source>
        <dbReference type="EMBL" id="SDX27585.1"/>
    </source>
</evidence>
<comment type="caution">
    <text evidence="4">The sequence shown here is derived from an EMBL/GenBank/DDBJ whole genome shotgun (WGS) entry which is preliminary data.</text>
</comment>
<dbReference type="Gene3D" id="2.40.160.20">
    <property type="match status" value="1"/>
</dbReference>
<proteinExistence type="predicted"/>
<feature type="region of interest" description="Disordered" evidence="1">
    <location>
        <begin position="130"/>
        <end position="194"/>
    </location>
</feature>
<dbReference type="AlphaFoldDB" id="A0A8X8IGZ5"/>
<evidence type="ECO:0000259" key="3">
    <source>
        <dbReference type="Pfam" id="PF13568"/>
    </source>
</evidence>
<reference evidence="4 5" key="1">
    <citation type="submission" date="2016-10" db="EMBL/GenBank/DDBJ databases">
        <authorList>
            <person name="Varghese N."/>
            <person name="Submissions S."/>
        </authorList>
    </citation>
    <scope>NUCLEOTIDE SEQUENCE [LARGE SCALE GENOMIC DNA]</scope>
    <source>
        <strain evidence="4 5">DSM 25353</strain>
    </source>
</reference>
<evidence type="ECO:0000256" key="2">
    <source>
        <dbReference type="SAM" id="Phobius"/>
    </source>
</evidence>
<dbReference type="InterPro" id="IPR011250">
    <property type="entry name" value="OMP/PagP_B-barrel"/>
</dbReference>
<dbReference type="SUPFAM" id="SSF56925">
    <property type="entry name" value="OMPA-like"/>
    <property type="match status" value="1"/>
</dbReference>
<dbReference type="Proteomes" id="UP000198711">
    <property type="component" value="Unassembled WGS sequence"/>
</dbReference>